<dbReference type="Proteomes" id="UP000268162">
    <property type="component" value="Unassembled WGS sequence"/>
</dbReference>
<dbReference type="AlphaFoldDB" id="A0A4P9ZNP8"/>
<evidence type="ECO:0000256" key="1">
    <source>
        <dbReference type="ARBA" id="ARBA00023054"/>
    </source>
</evidence>
<evidence type="ECO:0000313" key="2">
    <source>
        <dbReference type="EMBL" id="RKP33940.1"/>
    </source>
</evidence>
<dbReference type="EMBL" id="ML003449">
    <property type="protein sequence ID" value="RKP33940.1"/>
    <property type="molecule type" value="Genomic_DNA"/>
</dbReference>
<evidence type="ECO:0000313" key="3">
    <source>
        <dbReference type="Proteomes" id="UP000268162"/>
    </source>
</evidence>
<name>A0A4P9ZNP8_9FUNG</name>
<proteinExistence type="predicted"/>
<dbReference type="PANTHER" id="PTHR45916">
    <property type="entry name" value="STRUCTURAL MAINTENANCE OF CHROMOSOMES PROTEIN 5"/>
    <property type="match status" value="1"/>
</dbReference>
<organism evidence="2 3">
    <name type="scientific">Dimargaris cristalligena</name>
    <dbReference type="NCBI Taxonomy" id="215637"/>
    <lineage>
        <taxon>Eukaryota</taxon>
        <taxon>Fungi</taxon>
        <taxon>Fungi incertae sedis</taxon>
        <taxon>Zoopagomycota</taxon>
        <taxon>Kickxellomycotina</taxon>
        <taxon>Dimargaritomycetes</taxon>
        <taxon>Dimargaritales</taxon>
        <taxon>Dimargaritaceae</taxon>
        <taxon>Dimargaris</taxon>
    </lineage>
</organism>
<keyword evidence="1" id="KW-0175">Coiled coil</keyword>
<dbReference type="GO" id="GO:0005634">
    <property type="term" value="C:nucleus"/>
    <property type="evidence" value="ECO:0007669"/>
    <property type="project" value="TreeGrafter"/>
</dbReference>
<dbReference type="PANTHER" id="PTHR45916:SF1">
    <property type="entry name" value="STRUCTURAL MAINTENANCE OF CHROMOSOMES PROTEIN 5"/>
    <property type="match status" value="1"/>
</dbReference>
<gene>
    <name evidence="2" type="ORF">BJ085DRAFT_28093</name>
</gene>
<dbReference type="GO" id="GO:0003697">
    <property type="term" value="F:single-stranded DNA binding"/>
    <property type="evidence" value="ECO:0007669"/>
    <property type="project" value="TreeGrafter"/>
</dbReference>
<sequence>MHAGPNYQYANWCIPEFVLYGYDQASIIIELKGHFGHCNPIIKQHIQCSSNSSTRKLNGYVSTFKEVQETTWSFRIQVDGLRQFLPQNKVCEFAQMNSAGLLQEGQLVEWHL</sequence>
<reference evidence="3" key="1">
    <citation type="journal article" date="2018" name="Nat. Microbiol.">
        <title>Leveraging single-cell genomics to expand the fungal tree of life.</title>
        <authorList>
            <person name="Ahrendt S.R."/>
            <person name="Quandt C.A."/>
            <person name="Ciobanu D."/>
            <person name="Clum A."/>
            <person name="Salamov A."/>
            <person name="Andreopoulos B."/>
            <person name="Cheng J.F."/>
            <person name="Woyke T."/>
            <person name="Pelin A."/>
            <person name="Henrissat B."/>
            <person name="Reynolds N.K."/>
            <person name="Benny G.L."/>
            <person name="Smith M.E."/>
            <person name="James T.Y."/>
            <person name="Grigoriev I.V."/>
        </authorList>
    </citation>
    <scope>NUCLEOTIDE SEQUENCE [LARGE SCALE GENOMIC DNA]</scope>
    <source>
        <strain evidence="3">RSA 468</strain>
    </source>
</reference>
<keyword evidence="3" id="KW-1185">Reference proteome</keyword>
<dbReference type="GO" id="GO:0030915">
    <property type="term" value="C:Smc5-Smc6 complex"/>
    <property type="evidence" value="ECO:0007669"/>
    <property type="project" value="TreeGrafter"/>
</dbReference>
<dbReference type="GO" id="GO:0000724">
    <property type="term" value="P:double-strand break repair via homologous recombination"/>
    <property type="evidence" value="ECO:0007669"/>
    <property type="project" value="TreeGrafter"/>
</dbReference>
<accession>A0A4P9ZNP8</accession>
<protein>
    <submittedName>
        <fullName evidence="2">Uncharacterized protein</fullName>
    </submittedName>
</protein>
<dbReference type="STRING" id="215637.A0A4P9ZNP8"/>